<gene>
    <name evidence="5" type="ORF">DV520_03385</name>
</gene>
<keyword evidence="3" id="KW-0732">Signal</keyword>
<feature type="signal peptide" evidence="3">
    <location>
        <begin position="1"/>
        <end position="26"/>
    </location>
</feature>
<name>A0A3E2B4V3_9FIRM</name>
<dbReference type="PANTHER" id="PTHR45661">
    <property type="entry name" value="SURFACE ANTIGEN"/>
    <property type="match status" value="1"/>
</dbReference>
<dbReference type="PANTHER" id="PTHR45661:SF3">
    <property type="entry name" value="IG-LIKE DOMAIN-CONTAINING PROTEIN"/>
    <property type="match status" value="1"/>
</dbReference>
<dbReference type="GeneID" id="97994785"/>
<dbReference type="InterPro" id="IPR032675">
    <property type="entry name" value="LRR_dom_sf"/>
</dbReference>
<dbReference type="Pfam" id="PF00395">
    <property type="entry name" value="SLH"/>
    <property type="match status" value="3"/>
</dbReference>
<organism evidence="5 6">
    <name type="scientific">Evtepia gabavorous</name>
    <dbReference type="NCBI Taxonomy" id="2211183"/>
    <lineage>
        <taxon>Bacteria</taxon>
        <taxon>Bacillati</taxon>
        <taxon>Bacillota</taxon>
        <taxon>Clostridia</taxon>
        <taxon>Eubacteriales</taxon>
        <taxon>Evtepia</taxon>
    </lineage>
</organism>
<dbReference type="AlphaFoldDB" id="A0A3E2B4V3"/>
<dbReference type="InterPro" id="IPR001119">
    <property type="entry name" value="SLH_dom"/>
</dbReference>
<feature type="region of interest" description="Disordered" evidence="2">
    <location>
        <begin position="42"/>
        <end position="79"/>
    </location>
</feature>
<dbReference type="InterPro" id="IPR026906">
    <property type="entry name" value="LRR_5"/>
</dbReference>
<dbReference type="InterPro" id="IPR003343">
    <property type="entry name" value="Big_2"/>
</dbReference>
<protein>
    <recommendedName>
        <fullName evidence="4">SLH domain-containing protein</fullName>
    </recommendedName>
</protein>
<evidence type="ECO:0000256" key="1">
    <source>
        <dbReference type="ARBA" id="ARBA00022737"/>
    </source>
</evidence>
<feature type="chain" id="PRO_5017700298" description="SLH domain-containing protein" evidence="3">
    <location>
        <begin position="27"/>
        <end position="975"/>
    </location>
</feature>
<keyword evidence="1" id="KW-0677">Repeat</keyword>
<dbReference type="InterPro" id="IPR044060">
    <property type="entry name" value="Bacterial_rp_domain"/>
</dbReference>
<feature type="domain" description="SLH" evidence="4">
    <location>
        <begin position="851"/>
        <end position="914"/>
    </location>
</feature>
<evidence type="ECO:0000256" key="3">
    <source>
        <dbReference type="SAM" id="SignalP"/>
    </source>
</evidence>
<evidence type="ECO:0000259" key="4">
    <source>
        <dbReference type="PROSITE" id="PS51272"/>
    </source>
</evidence>
<dbReference type="PROSITE" id="PS51272">
    <property type="entry name" value="SLH"/>
    <property type="match status" value="3"/>
</dbReference>
<accession>A0A3E2B4V3</accession>
<feature type="domain" description="SLH" evidence="4">
    <location>
        <begin position="791"/>
        <end position="850"/>
    </location>
</feature>
<dbReference type="Pfam" id="PF18998">
    <property type="entry name" value="Flg_new_2"/>
    <property type="match status" value="1"/>
</dbReference>
<evidence type="ECO:0000313" key="5">
    <source>
        <dbReference type="EMBL" id="RFT07050.1"/>
    </source>
</evidence>
<dbReference type="Proteomes" id="UP000260649">
    <property type="component" value="Unassembled WGS sequence"/>
</dbReference>
<dbReference type="Gene3D" id="3.80.10.10">
    <property type="entry name" value="Ribonuclease Inhibitor"/>
    <property type="match status" value="3"/>
</dbReference>
<comment type="caution">
    <text evidence="5">The sequence shown here is derived from an EMBL/GenBank/DDBJ whole genome shotgun (WGS) entry which is preliminary data.</text>
</comment>
<dbReference type="SUPFAM" id="SSF52058">
    <property type="entry name" value="L domain-like"/>
    <property type="match status" value="1"/>
</dbReference>
<evidence type="ECO:0000256" key="2">
    <source>
        <dbReference type="SAM" id="MobiDB-lite"/>
    </source>
</evidence>
<dbReference type="RefSeq" id="WP_117141801.1">
    <property type="nucleotide sequence ID" value="NZ_DBFASS010000007.1"/>
</dbReference>
<dbReference type="Gene3D" id="2.60.40.1080">
    <property type="match status" value="1"/>
</dbReference>
<evidence type="ECO:0000313" key="6">
    <source>
        <dbReference type="Proteomes" id="UP000260649"/>
    </source>
</evidence>
<reference evidence="5 6" key="1">
    <citation type="submission" date="2018-07" db="EMBL/GenBank/DDBJ databases">
        <title>GABA Modulating Bacteria of the Human Gut Microbiota.</title>
        <authorList>
            <person name="Strandwitz P."/>
            <person name="Kim K.H."/>
            <person name="Terekhova D."/>
            <person name="Liu J.K."/>
            <person name="Sharma A."/>
            <person name="Levering J."/>
            <person name="Mcdonald D."/>
            <person name="Dietrich D."/>
            <person name="Ramadhar T.R."/>
            <person name="Lekbua A."/>
            <person name="Mroue N."/>
            <person name="Liston C."/>
            <person name="Stewart E.J."/>
            <person name="Dubin M.J."/>
            <person name="Zengler K."/>
            <person name="Knight R."/>
            <person name="Gilbert J.A."/>
            <person name="Clardy J."/>
            <person name="Lewis K."/>
        </authorList>
    </citation>
    <scope>NUCLEOTIDE SEQUENCE [LARGE SCALE GENOMIC DNA]</scope>
    <source>
        <strain evidence="5 6">KLE1738</strain>
    </source>
</reference>
<dbReference type="InterPro" id="IPR053139">
    <property type="entry name" value="Surface_bspA-like"/>
</dbReference>
<dbReference type="OrthoDB" id="1852644at2"/>
<proteinExistence type="predicted"/>
<dbReference type="SMART" id="SM00635">
    <property type="entry name" value="BID_2"/>
    <property type="match status" value="1"/>
</dbReference>
<feature type="domain" description="SLH" evidence="4">
    <location>
        <begin position="918"/>
        <end position="975"/>
    </location>
</feature>
<keyword evidence="6" id="KW-1185">Reference proteome</keyword>
<dbReference type="EMBL" id="QQRQ01000004">
    <property type="protein sequence ID" value="RFT07050.1"/>
    <property type="molecule type" value="Genomic_DNA"/>
</dbReference>
<sequence>MRGKKLLSLLLSTTLIGTMLPTAALATVDSGADSSPLVCTTDEGGAAENHEENTLVSTPANTKGDKTTPGWEDNNDGHPKRIQETFDFVVDGIAYKKLDDTTVEVAPWYWKWTHSCNDGHTETVFAGTEYSNRSDGLMIPKEINHENQAYQVVGIGDNAFYNMTGTEVTLSEGLTYIGAGAFGYSTCKTIEIPASVTRLDKEALHGDFTSITFAEGSKLESIGDRAFRGCDITSLILPSTVKSLGHKVFQACDSLVSVEIPASVTEIQTDTFDEYFDADANEGSGNVTFAEGSIFKLQDGVLYDSENLIRVLDWQENVVVPEGIKYIGADAFNAYSTQTPNNMETLKSITLPESLVSIGKNAFQACKALESITIPKNVSEIGGGAFSNCSSLATAEILGPVKELTGTTGVFLGCAALKNVTLPDTLTNIGTGTFNGCASLEKIDLPAGLTEIGREAFNGCESLKEAIIPDGVTEIPSYAFTGCLALEKVELPEGITSIGEYAFDLTAENDSGEYVNENPKLESINIPSTVTSIAGNFLGGVKANGETALIFEGENPPTFGLGALDGISGASFNKPTVYYPAEAVDAYTSEDSDLVTNGLVSAPVEGEENSNQYSLAVSPSATSVYENNTINFTVESTLPQDATLMVESSNTKVATAALSSDQKSVTVTGVKEGTATITVSIKLSDVVLASENVTVTVDERGSSGTTRYMVSVEDADNGTIKVSPTRASKGSTVTINVTPDEGYELDKLVVTDKNGDTVKLTDKGSGTYTFKMPASKVTVEATFTQIATEPETLPFTDVKTGDWFYEAVQYVYDKGMMTGVSADRFAPASTTTRGMIVTVLYRLENEPAVSGDLPFTDVERGAWYADAVAWAAANDIVNGTSATTFAPNSPITREQMATMLYRFAQYKGMDAVTLQENLTGYPDGGQVSDYAIPAMNWAIGQGLIAGMENGTLVPQGSATRAQVATILMRFCESIG</sequence>
<dbReference type="Pfam" id="PF13306">
    <property type="entry name" value="LRR_5"/>
    <property type="match status" value="3"/>
</dbReference>